<evidence type="ECO:0000313" key="3">
    <source>
        <dbReference type="Proteomes" id="UP000191820"/>
    </source>
</evidence>
<name>A0ABN4Y8R4_9GAMM</name>
<accession>A0ABN4Y8R4</accession>
<feature type="region of interest" description="Disordered" evidence="1">
    <location>
        <begin position="121"/>
        <end position="171"/>
    </location>
</feature>
<evidence type="ECO:0000256" key="1">
    <source>
        <dbReference type="SAM" id="MobiDB-lite"/>
    </source>
</evidence>
<proteinExistence type="predicted"/>
<dbReference type="Proteomes" id="UP000191820">
    <property type="component" value="Chromosome"/>
</dbReference>
<keyword evidence="3" id="KW-1185">Reference proteome</keyword>
<organism evidence="2 3">
    <name type="scientific">Shewanella japonica</name>
    <dbReference type="NCBI Taxonomy" id="93973"/>
    <lineage>
        <taxon>Bacteria</taxon>
        <taxon>Pseudomonadati</taxon>
        <taxon>Pseudomonadota</taxon>
        <taxon>Gammaproteobacteria</taxon>
        <taxon>Alteromonadales</taxon>
        <taxon>Shewanellaceae</taxon>
        <taxon>Shewanella</taxon>
    </lineage>
</organism>
<protein>
    <submittedName>
        <fullName evidence="2">Uncharacterized protein</fullName>
    </submittedName>
</protein>
<dbReference type="EMBL" id="CP020472">
    <property type="protein sequence ID" value="ARD20836.1"/>
    <property type="molecule type" value="Genomic_DNA"/>
</dbReference>
<feature type="compositionally biased region" description="Acidic residues" evidence="1">
    <location>
        <begin position="140"/>
        <end position="171"/>
    </location>
</feature>
<evidence type="ECO:0000313" key="2">
    <source>
        <dbReference type="EMBL" id="ARD20836.1"/>
    </source>
</evidence>
<sequence length="171" mass="19065">MVYLLNDVLISTFLKVCVDLRALAYMYNTAKKQVWFGELRTARGTSIVVHDNRLPDASPGRIYLFNASRNTIGEYVEDIVKVNLHELDDAQLAAAKAEHDAAWQAARAEFMAKHEAHIELSSVPDSAPEVKSKAPVVPDEPMDDVMDADDDMEFEDTGFEASMSDDGDEDR</sequence>
<gene>
    <name evidence="2" type="ORF">SJ2017_0498</name>
</gene>
<reference evidence="2 3" key="1">
    <citation type="submission" date="2017-03" db="EMBL/GenBank/DDBJ databases">
        <title>Genome sequencing of Shewanella japonica KCTC 22435.</title>
        <authorList>
            <person name="Kim K.M."/>
        </authorList>
    </citation>
    <scope>NUCLEOTIDE SEQUENCE [LARGE SCALE GENOMIC DNA]</scope>
    <source>
        <strain evidence="2 3">KCTC 22435</strain>
    </source>
</reference>